<dbReference type="InterPro" id="IPR010753">
    <property type="entry name" value="DUF1330"/>
</dbReference>
<dbReference type="Pfam" id="PF07045">
    <property type="entry name" value="DUF1330"/>
    <property type="match status" value="1"/>
</dbReference>
<dbReference type="AlphaFoldDB" id="A0A2S5TEB8"/>
<dbReference type="OrthoDB" id="9806380at2"/>
<evidence type="ECO:0000313" key="3">
    <source>
        <dbReference type="Proteomes" id="UP000238220"/>
    </source>
</evidence>
<dbReference type="SUPFAM" id="SSF54909">
    <property type="entry name" value="Dimeric alpha+beta barrel"/>
    <property type="match status" value="1"/>
</dbReference>
<gene>
    <name evidence="2" type="ORF">C3942_15335</name>
</gene>
<proteinExistence type="predicted"/>
<evidence type="ECO:0000313" key="2">
    <source>
        <dbReference type="EMBL" id="PPE73188.1"/>
    </source>
</evidence>
<organism evidence="2 3">
    <name type="scientific">Solimonas fluminis</name>
    <dbReference type="NCBI Taxonomy" id="2086571"/>
    <lineage>
        <taxon>Bacteria</taxon>
        <taxon>Pseudomonadati</taxon>
        <taxon>Pseudomonadota</taxon>
        <taxon>Gammaproteobacteria</taxon>
        <taxon>Nevskiales</taxon>
        <taxon>Nevskiaceae</taxon>
        <taxon>Solimonas</taxon>
    </lineage>
</organism>
<dbReference type="PANTHER" id="PTHR41521">
    <property type="match status" value="1"/>
</dbReference>
<dbReference type="InterPro" id="IPR011008">
    <property type="entry name" value="Dimeric_a/b-barrel"/>
</dbReference>
<evidence type="ECO:0000259" key="1">
    <source>
        <dbReference type="Pfam" id="PF07045"/>
    </source>
</evidence>
<dbReference type="RefSeq" id="WP_104231227.1">
    <property type="nucleotide sequence ID" value="NZ_PSNW01000008.1"/>
</dbReference>
<dbReference type="PANTHER" id="PTHR41521:SF4">
    <property type="entry name" value="BLR0684 PROTEIN"/>
    <property type="match status" value="1"/>
</dbReference>
<reference evidence="2 3" key="1">
    <citation type="submission" date="2018-02" db="EMBL/GenBank/DDBJ databases">
        <title>Genome sequencing of Solimonas sp. HR-BB.</title>
        <authorList>
            <person name="Lee Y."/>
            <person name="Jeon C.O."/>
        </authorList>
    </citation>
    <scope>NUCLEOTIDE SEQUENCE [LARGE SCALE GENOMIC DNA]</scope>
    <source>
        <strain evidence="2 3">HR-BB</strain>
    </source>
</reference>
<accession>A0A2S5TEB8</accession>
<dbReference type="EMBL" id="PSNW01000008">
    <property type="protein sequence ID" value="PPE73188.1"/>
    <property type="molecule type" value="Genomic_DNA"/>
</dbReference>
<comment type="caution">
    <text evidence="2">The sequence shown here is derived from an EMBL/GenBank/DDBJ whole genome shotgun (WGS) entry which is preliminary data.</text>
</comment>
<dbReference type="Gene3D" id="3.30.70.100">
    <property type="match status" value="1"/>
</dbReference>
<keyword evidence="3" id="KW-1185">Reference proteome</keyword>
<name>A0A2S5TEB8_9GAMM</name>
<sequence>MKCYAVAEIVVTDRVWVKDYIQKVTPMVEAHGGRYLARTGRVEKLEGERPLPHTFLILEFPSREAARGFYESPEYRPFREARLAGSIGDFVLVPGEDASGVARVPD</sequence>
<dbReference type="Proteomes" id="UP000238220">
    <property type="component" value="Unassembled WGS sequence"/>
</dbReference>
<feature type="domain" description="DUF1330" evidence="1">
    <location>
        <begin position="2"/>
        <end position="95"/>
    </location>
</feature>
<protein>
    <recommendedName>
        <fullName evidence="1">DUF1330 domain-containing protein</fullName>
    </recommendedName>
</protein>